<keyword evidence="1" id="KW-1133">Transmembrane helix</keyword>
<reference evidence="2" key="1">
    <citation type="submission" date="2018-01" db="EMBL/GenBank/DDBJ databases">
        <authorList>
            <person name="Chaillou S."/>
        </authorList>
    </citation>
    <scope>NUCLEOTIDE SEQUENCE [LARGE SCALE GENOMIC DNA]</scope>
    <source>
        <strain evidence="2">MFPC41A2801</strain>
    </source>
</reference>
<comment type="caution">
    <text evidence="2">The sequence shown here is derived from an EMBL/GenBank/DDBJ whole genome shotgun (WGS) entry which is preliminary data.</text>
</comment>
<dbReference type="Proteomes" id="UP000238739">
    <property type="component" value="Unassembled WGS sequence"/>
</dbReference>
<feature type="transmembrane region" description="Helical" evidence="1">
    <location>
        <begin position="33"/>
        <end position="54"/>
    </location>
</feature>
<dbReference type="RefSeq" id="WP_233210603.1">
    <property type="nucleotide sequence ID" value="NZ_CBCPIL010000023.1"/>
</dbReference>
<evidence type="ECO:0000313" key="3">
    <source>
        <dbReference type="Proteomes" id="UP000238739"/>
    </source>
</evidence>
<sequence length="55" mass="6320">MKDQKKVEIAKKQYKKLVNRPLSKERKKAVSSASSYLFTVMLIALVALVIYLVLH</sequence>
<keyword evidence="1" id="KW-0472">Membrane</keyword>
<keyword evidence="3" id="KW-1185">Reference proteome</keyword>
<name>A0A2N9DUH1_9LACO</name>
<dbReference type="EMBL" id="OGVC01000012">
    <property type="protein sequence ID" value="SPC37722.1"/>
    <property type="molecule type" value="Genomic_DNA"/>
</dbReference>
<gene>
    <name evidence="2" type="ORF">LFUMFP_20021</name>
</gene>
<organism evidence="2 3">
    <name type="scientific">Latilactobacillus fuchuensis</name>
    <dbReference type="NCBI Taxonomy" id="164393"/>
    <lineage>
        <taxon>Bacteria</taxon>
        <taxon>Bacillati</taxon>
        <taxon>Bacillota</taxon>
        <taxon>Bacilli</taxon>
        <taxon>Lactobacillales</taxon>
        <taxon>Lactobacillaceae</taxon>
        <taxon>Latilactobacillus</taxon>
    </lineage>
</organism>
<keyword evidence="1" id="KW-0812">Transmembrane</keyword>
<proteinExistence type="predicted"/>
<protein>
    <submittedName>
        <fullName evidence="2">Uncharacterized protein</fullName>
    </submittedName>
</protein>
<evidence type="ECO:0000256" key="1">
    <source>
        <dbReference type="SAM" id="Phobius"/>
    </source>
</evidence>
<accession>A0A2N9DUH1</accession>
<evidence type="ECO:0000313" key="2">
    <source>
        <dbReference type="EMBL" id="SPC37722.1"/>
    </source>
</evidence>
<dbReference type="AlphaFoldDB" id="A0A2N9DUH1"/>